<reference evidence="4 5" key="1">
    <citation type="submission" date="2020-06" db="EMBL/GenBank/DDBJ databases">
        <title>The yeast mating-type switching endonuclease HO is a domesticated member of an unorthodox homing genetic element family.</title>
        <authorList>
            <person name="Coughlan A.Y."/>
            <person name="Lombardi L."/>
            <person name="Braun-Galleani S."/>
            <person name="Martos A.R."/>
            <person name="Galeote V."/>
            <person name="Bigey F."/>
            <person name="Dequin S."/>
            <person name="Byrne K.P."/>
            <person name="Wolfe K.H."/>
        </authorList>
    </citation>
    <scope>NUCLEOTIDE SEQUENCE [LARGE SCALE GENOMIC DNA]</scope>
    <source>
        <strain evidence="4 5">CBS764</strain>
    </source>
</reference>
<dbReference type="GO" id="GO:0000390">
    <property type="term" value="P:spliceosomal complex disassembly"/>
    <property type="evidence" value="ECO:0007669"/>
    <property type="project" value="InterPro"/>
</dbReference>
<dbReference type="PANTHER" id="PTHR23329">
    <property type="entry name" value="TUFTELIN-INTERACTING PROTEIN 11-RELATED"/>
    <property type="match status" value="1"/>
</dbReference>
<dbReference type="KEGG" id="tgb:HG536_0C05620"/>
<keyword evidence="5" id="KW-1185">Reference proteome</keyword>
<gene>
    <name evidence="4" type="ORF">HG536_0C05620</name>
</gene>
<dbReference type="GeneID" id="59325529"/>
<accession>A0A7G3ZFV7</accession>
<feature type="domain" description="G-patch" evidence="3">
    <location>
        <begin position="56"/>
        <end position="103"/>
    </location>
</feature>
<protein>
    <recommendedName>
        <fullName evidence="3">G-patch domain-containing protein</fullName>
    </recommendedName>
</protein>
<sequence length="682" mass="78673">MFNGSNNGLLASNRRSDPYGYDSEDEDNSDGRSNMSMNGGRTASQLSKSGSQLDRKYGIGAKLMSKMGYVEGQGLGKDGSGIANPIQVKPRSNPSVGLGTLSDGRARRYETNDSSDEELALRTHNILAFNKGATESLSEDKLKAEYGRRRALKQRISELQLKLHSEIPSGLLEKVESASLNEIQELEAIETGLLDNQRDSAGLDHRIKALELEITALADEERQLREIVEDIKNEATRTLLNVAGRILGLSNSELVDRLISQLLRQRFASPRFLEAGRTPSHGEQILELVEMLQYQMEAATSQLNRTQTEIHKIMFGWFLQLWQDFTVDKQQTGPMIYMLLDFEPVMKFINCFDYVKEKFIYPKLLSALQLWNIAGPEEFPPRLWVFDFFVIVDQSTKAKFEKVVETKVVEYFNSWYHRDSPLISRPDLIFAQELLGEKYYEVMRTKFLPRFIEQLWDKHFDPLMELEDWRTAFVDEGSIYYVRKLLGYRYYFDKTIFDTLLKAVFNEYNKILYQWLLYSPKEDIPKARYWFISIVNDIFRDSAPSESELAQIRTTLSFLNRPTVKPIHDESFDLVKELDRLQKTGRDSGKDAPYTVQNIPMRKISVTFKNVVEDFCAENGYLMEKLQGQYAQLPDGYHGDTLVPLFKLSRTGATYNLAINKDILWVEKEKGVFEPTYLYELK</sequence>
<dbReference type="Pfam" id="PF01585">
    <property type="entry name" value="G-patch"/>
    <property type="match status" value="1"/>
</dbReference>
<feature type="region of interest" description="Disordered" evidence="2">
    <location>
        <begin position="1"/>
        <end position="52"/>
    </location>
</feature>
<dbReference type="SMART" id="SM00443">
    <property type="entry name" value="G_patch"/>
    <property type="match status" value="1"/>
</dbReference>
<feature type="compositionally biased region" description="Polar residues" evidence="2">
    <location>
        <begin position="1"/>
        <end position="10"/>
    </location>
</feature>
<evidence type="ECO:0000313" key="4">
    <source>
        <dbReference type="EMBL" id="QLL32393.1"/>
    </source>
</evidence>
<dbReference type="EMBL" id="CP059248">
    <property type="protein sequence ID" value="QLL32393.1"/>
    <property type="molecule type" value="Genomic_DNA"/>
</dbReference>
<dbReference type="PROSITE" id="PS50174">
    <property type="entry name" value="G_PATCH"/>
    <property type="match status" value="1"/>
</dbReference>
<evidence type="ECO:0000313" key="5">
    <source>
        <dbReference type="Proteomes" id="UP000515788"/>
    </source>
</evidence>
<evidence type="ECO:0000259" key="3">
    <source>
        <dbReference type="PROSITE" id="PS50174"/>
    </source>
</evidence>
<dbReference type="GO" id="GO:0003676">
    <property type="term" value="F:nucleic acid binding"/>
    <property type="evidence" value="ECO:0007669"/>
    <property type="project" value="InterPro"/>
</dbReference>
<dbReference type="Proteomes" id="UP000515788">
    <property type="component" value="Chromosome 3"/>
</dbReference>
<dbReference type="RefSeq" id="XP_037139068.1">
    <property type="nucleotide sequence ID" value="XM_037283172.1"/>
</dbReference>
<dbReference type="OrthoDB" id="4822at2759"/>
<feature type="compositionally biased region" description="Polar residues" evidence="2">
    <location>
        <begin position="31"/>
        <end position="52"/>
    </location>
</feature>
<organism evidence="4 5">
    <name type="scientific">Torulaspora globosa</name>
    <dbReference type="NCBI Taxonomy" id="48254"/>
    <lineage>
        <taxon>Eukaryota</taxon>
        <taxon>Fungi</taxon>
        <taxon>Dikarya</taxon>
        <taxon>Ascomycota</taxon>
        <taxon>Saccharomycotina</taxon>
        <taxon>Saccharomycetes</taxon>
        <taxon>Saccharomycetales</taxon>
        <taxon>Saccharomycetaceae</taxon>
        <taxon>Torulaspora</taxon>
    </lineage>
</organism>
<dbReference type="PANTHER" id="PTHR23329:SF1">
    <property type="entry name" value="TUFTELIN-INTERACTING PROTEIN 11"/>
    <property type="match status" value="1"/>
</dbReference>
<dbReference type="AlphaFoldDB" id="A0A7G3ZFV7"/>
<dbReference type="InterPro" id="IPR000467">
    <property type="entry name" value="G_patch_dom"/>
</dbReference>
<proteinExistence type="predicted"/>
<keyword evidence="1" id="KW-0175">Coiled coil</keyword>
<dbReference type="InterPro" id="IPR045211">
    <property type="entry name" value="TFP11/STIP/Ntr1"/>
</dbReference>
<feature type="region of interest" description="Disordered" evidence="2">
    <location>
        <begin position="81"/>
        <end position="116"/>
    </location>
</feature>
<dbReference type="GO" id="GO:0071008">
    <property type="term" value="C:U2-type post-mRNA release spliceosomal complex"/>
    <property type="evidence" value="ECO:0007669"/>
    <property type="project" value="TreeGrafter"/>
</dbReference>
<evidence type="ECO:0000256" key="2">
    <source>
        <dbReference type="SAM" id="MobiDB-lite"/>
    </source>
</evidence>
<feature type="coiled-coil region" evidence="1">
    <location>
        <begin position="207"/>
        <end position="237"/>
    </location>
</feature>
<name>A0A7G3ZFV7_9SACH</name>
<evidence type="ECO:0000256" key="1">
    <source>
        <dbReference type="SAM" id="Coils"/>
    </source>
</evidence>